<dbReference type="Proteomes" id="UP001630127">
    <property type="component" value="Unassembled WGS sequence"/>
</dbReference>
<dbReference type="AlphaFoldDB" id="A0ABD3AQB8"/>
<feature type="region of interest" description="Disordered" evidence="1">
    <location>
        <begin position="66"/>
        <end position="90"/>
    </location>
</feature>
<feature type="compositionally biased region" description="Acidic residues" evidence="1">
    <location>
        <begin position="67"/>
        <end position="81"/>
    </location>
</feature>
<comment type="caution">
    <text evidence="2">The sequence shown here is derived from an EMBL/GenBank/DDBJ whole genome shotgun (WGS) entry which is preliminary data.</text>
</comment>
<evidence type="ECO:0000313" key="3">
    <source>
        <dbReference type="Proteomes" id="UP001630127"/>
    </source>
</evidence>
<keyword evidence="3" id="KW-1185">Reference proteome</keyword>
<protein>
    <submittedName>
        <fullName evidence="2">Uncharacterized protein</fullName>
    </submittedName>
</protein>
<organism evidence="2 3">
    <name type="scientific">Cinchona calisaya</name>
    <dbReference type="NCBI Taxonomy" id="153742"/>
    <lineage>
        <taxon>Eukaryota</taxon>
        <taxon>Viridiplantae</taxon>
        <taxon>Streptophyta</taxon>
        <taxon>Embryophyta</taxon>
        <taxon>Tracheophyta</taxon>
        <taxon>Spermatophyta</taxon>
        <taxon>Magnoliopsida</taxon>
        <taxon>eudicotyledons</taxon>
        <taxon>Gunneridae</taxon>
        <taxon>Pentapetalae</taxon>
        <taxon>asterids</taxon>
        <taxon>lamiids</taxon>
        <taxon>Gentianales</taxon>
        <taxon>Rubiaceae</taxon>
        <taxon>Cinchonoideae</taxon>
        <taxon>Cinchoneae</taxon>
        <taxon>Cinchona</taxon>
    </lineage>
</organism>
<reference evidence="2 3" key="1">
    <citation type="submission" date="2024-11" db="EMBL/GenBank/DDBJ databases">
        <title>A near-complete genome assembly of Cinchona calisaya.</title>
        <authorList>
            <person name="Lian D.C."/>
            <person name="Zhao X.W."/>
            <person name="Wei L."/>
        </authorList>
    </citation>
    <scope>NUCLEOTIDE SEQUENCE [LARGE SCALE GENOMIC DNA]</scope>
    <source>
        <tissue evidence="2">Nenye</tissue>
    </source>
</reference>
<sequence>MLVREFVANSYKRASIVIVRRKLVDFQNEIINSNYQLLAIENNDFARLLQTKIDYDIVLRELNDEKLPEDENVTTEDEKAENEEKDKDDG</sequence>
<accession>A0ABD3AQB8</accession>
<evidence type="ECO:0000256" key="1">
    <source>
        <dbReference type="SAM" id="MobiDB-lite"/>
    </source>
</evidence>
<proteinExistence type="predicted"/>
<name>A0ABD3AQB8_9GENT</name>
<gene>
    <name evidence="2" type="ORF">ACH5RR_006886</name>
</gene>
<dbReference type="EMBL" id="JBJUIK010000003">
    <property type="protein sequence ID" value="KAL3533365.1"/>
    <property type="molecule type" value="Genomic_DNA"/>
</dbReference>
<evidence type="ECO:0000313" key="2">
    <source>
        <dbReference type="EMBL" id="KAL3533365.1"/>
    </source>
</evidence>